<gene>
    <name evidence="1" type="ORF">JMJ92_09525</name>
</gene>
<sequence>MPDFPTRPSPRTLTLGVLTGALALITLLGGTVLATRAQSAAPVCVLALAPEAAR</sequence>
<organism evidence="1 2">
    <name type="scientific">Rhodovulum visakhapatnamense</name>
    <dbReference type="NCBI Taxonomy" id="364297"/>
    <lineage>
        <taxon>Bacteria</taxon>
        <taxon>Pseudomonadati</taxon>
        <taxon>Pseudomonadota</taxon>
        <taxon>Alphaproteobacteria</taxon>
        <taxon>Rhodobacterales</taxon>
        <taxon>Paracoccaceae</taxon>
        <taxon>Rhodovulum</taxon>
    </lineage>
</organism>
<keyword evidence="2" id="KW-1185">Reference proteome</keyword>
<accession>A0ABS1RFG3</accession>
<dbReference type="Proteomes" id="UP000635853">
    <property type="component" value="Unassembled WGS sequence"/>
</dbReference>
<evidence type="ECO:0000313" key="1">
    <source>
        <dbReference type="EMBL" id="MBL3578392.1"/>
    </source>
</evidence>
<reference evidence="2" key="1">
    <citation type="submission" date="2021-01" db="EMBL/GenBank/DDBJ databases">
        <title>Draft genomes of Rhodovulum sulfidophilum.</title>
        <authorList>
            <person name="Guzman M.S."/>
        </authorList>
    </citation>
    <scope>NUCLEOTIDE SEQUENCE [LARGE SCALE GENOMIC DNA]</scope>
    <source>
        <strain evidence="2">AB19</strain>
    </source>
</reference>
<comment type="caution">
    <text evidence="1">The sequence shown here is derived from an EMBL/GenBank/DDBJ whole genome shotgun (WGS) entry which is preliminary data.</text>
</comment>
<protein>
    <submittedName>
        <fullName evidence="1">Uncharacterized protein</fullName>
    </submittedName>
</protein>
<name>A0ABS1RFG3_9RHOB</name>
<dbReference type="RefSeq" id="WP_178390669.1">
    <property type="nucleotide sequence ID" value="NZ_JAESIL010000033.1"/>
</dbReference>
<proteinExistence type="predicted"/>
<evidence type="ECO:0000313" key="2">
    <source>
        <dbReference type="Proteomes" id="UP000635853"/>
    </source>
</evidence>
<dbReference type="EMBL" id="JAESIL010000033">
    <property type="protein sequence ID" value="MBL3578392.1"/>
    <property type="molecule type" value="Genomic_DNA"/>
</dbReference>